<dbReference type="OrthoDB" id="556045at2"/>
<dbReference type="Gene3D" id="3.40.1350.100">
    <property type="match status" value="1"/>
</dbReference>
<organism evidence="1 2">
    <name type="scientific">Candidatus Synechococcus spongiarum</name>
    <dbReference type="NCBI Taxonomy" id="431041"/>
    <lineage>
        <taxon>Bacteria</taxon>
        <taxon>Bacillati</taxon>
        <taxon>Cyanobacteriota</taxon>
        <taxon>Cyanophyceae</taxon>
        <taxon>Synechococcales</taxon>
        <taxon>Synechococcaceae</taxon>
        <taxon>Synechococcus</taxon>
    </lineage>
</organism>
<gene>
    <name evidence="1" type="ORF">FLM9_418</name>
</gene>
<dbReference type="RefSeq" id="WP_074456993.1">
    <property type="nucleotide sequence ID" value="NZ_FITM01000047.1"/>
</dbReference>
<dbReference type="EMBL" id="FITM01000047">
    <property type="protein sequence ID" value="SAY38534.1"/>
    <property type="molecule type" value="Genomic_DNA"/>
</dbReference>
<proteinExistence type="predicted"/>
<name>A0A165B230_9SYNE</name>
<dbReference type="Proteomes" id="UP000182631">
    <property type="component" value="Unassembled WGS sequence"/>
</dbReference>
<sequence length="221" mass="24757">MPVLAIPEAEAIKKLEAVAVYVVVSAEGQPAFVVDEESPDQLVLPMFMKAERAQQAQETLETGSNEGSRVVPLLLNIALERNEKLAQEIRAQDENASLVTPLVPAQEDWQKAEEILLAQGIAQDEIDQTLTVPVFFTDPFITIKPPGTDEAKIALFFNYSQLQQAKQTVPDFDGEDKVVDWRHAINTIIQYEEDSYFLFPTEDAIRTIQAQQEAQEQEAQE</sequence>
<dbReference type="AlphaFoldDB" id="A0A165B230"/>
<accession>A0A165B230</accession>
<evidence type="ECO:0000313" key="1">
    <source>
        <dbReference type="EMBL" id="SAY38534.1"/>
    </source>
</evidence>
<reference evidence="2" key="1">
    <citation type="submission" date="2016-02" db="EMBL/GenBank/DDBJ databases">
        <authorList>
            <person name="liu f."/>
        </authorList>
    </citation>
    <scope>NUCLEOTIDE SEQUENCE [LARGE SCALE GENOMIC DNA]</scope>
</reference>
<keyword evidence="2" id="KW-1185">Reference proteome</keyword>
<evidence type="ECO:0000313" key="2">
    <source>
        <dbReference type="Proteomes" id="UP000182631"/>
    </source>
</evidence>
<protein>
    <submittedName>
        <fullName evidence="1">Uncharacterized protein</fullName>
    </submittedName>
</protein>